<feature type="domain" description="DUF7847" evidence="2">
    <location>
        <begin position="2"/>
        <end position="253"/>
    </location>
</feature>
<feature type="transmembrane region" description="Helical" evidence="1">
    <location>
        <begin position="117"/>
        <end position="139"/>
    </location>
</feature>
<dbReference type="RefSeq" id="WP_318620666.1">
    <property type="nucleotide sequence ID" value="NZ_CP137642.1"/>
</dbReference>
<dbReference type="InterPro" id="IPR057169">
    <property type="entry name" value="DUF7847"/>
</dbReference>
<evidence type="ECO:0000256" key="1">
    <source>
        <dbReference type="SAM" id="Phobius"/>
    </source>
</evidence>
<reference evidence="3 4" key="1">
    <citation type="submission" date="2023-10" db="EMBL/GenBank/DDBJ databases">
        <title>The complete genome sequence of Methanoculleus receptaculi DSM 18860.</title>
        <authorList>
            <person name="Lai S.-J."/>
            <person name="You Y.-T."/>
            <person name="Chen S.-C."/>
        </authorList>
    </citation>
    <scope>NUCLEOTIDE SEQUENCE [LARGE SCALE GENOMIC DNA]</scope>
    <source>
        <strain evidence="3 4">DSM 18860</strain>
    </source>
</reference>
<keyword evidence="1" id="KW-0812">Transmembrane</keyword>
<feature type="transmembrane region" description="Helical" evidence="1">
    <location>
        <begin position="48"/>
        <end position="67"/>
    </location>
</feature>
<proteinExistence type="predicted"/>
<keyword evidence="1" id="KW-1133">Transmembrane helix</keyword>
<accession>A0AAX4FTS3</accession>
<keyword evidence="1" id="KW-0472">Membrane</keyword>
<dbReference type="Proteomes" id="UP001305652">
    <property type="component" value="Chromosome"/>
</dbReference>
<organism evidence="3 4">
    <name type="scientific">Methanoculleus receptaculi</name>
    <dbReference type="NCBI Taxonomy" id="394967"/>
    <lineage>
        <taxon>Archaea</taxon>
        <taxon>Methanobacteriati</taxon>
        <taxon>Methanobacteriota</taxon>
        <taxon>Stenosarchaea group</taxon>
        <taxon>Methanomicrobia</taxon>
        <taxon>Methanomicrobiales</taxon>
        <taxon>Methanomicrobiaceae</taxon>
        <taxon>Methanoculleus</taxon>
    </lineage>
</organism>
<dbReference type="AlphaFoldDB" id="A0AAX4FTS3"/>
<feature type="transmembrane region" description="Helical" evidence="1">
    <location>
        <begin position="226"/>
        <end position="247"/>
    </location>
</feature>
<evidence type="ECO:0000313" key="4">
    <source>
        <dbReference type="Proteomes" id="UP001305652"/>
    </source>
</evidence>
<dbReference type="Pfam" id="PF25231">
    <property type="entry name" value="DUF7847"/>
    <property type="match status" value="1"/>
</dbReference>
<sequence>MALKSVTDAAGLLRRHPILWLIGLVMGVLAVLDLVVPLEVGTFYAQPLLLLQVLVMPFVAGGVYGVIKEKNFSGSEFVRSGKHCYFRILLPSFVIYFAIMLTVFLLAIPLALIGGGIAANMAALILGVALSIAFFTFFYDTAAVFEGTKVFESIRRSVEFVMNNLWGVLAFYLINILVLVVLGFLALFAWSALLVDKLEPLVSMSPAELQTLMPEDLLALIGTEGVWITAIVYAVVIFIFSAFHYTYKASFFSNRASGAARLQELQGEFDEKGRWYKY</sequence>
<dbReference type="GeneID" id="85733001"/>
<protein>
    <recommendedName>
        <fullName evidence="2">DUF7847 domain-containing protein</fullName>
    </recommendedName>
</protein>
<evidence type="ECO:0000259" key="2">
    <source>
        <dbReference type="Pfam" id="PF25231"/>
    </source>
</evidence>
<feature type="transmembrane region" description="Helical" evidence="1">
    <location>
        <begin position="18"/>
        <end position="36"/>
    </location>
</feature>
<dbReference type="KEGG" id="mrc:R6Y96_07550"/>
<name>A0AAX4FTS3_9EURY</name>
<dbReference type="EMBL" id="CP137642">
    <property type="protein sequence ID" value="WOX57152.1"/>
    <property type="molecule type" value="Genomic_DNA"/>
</dbReference>
<feature type="transmembrane region" description="Helical" evidence="1">
    <location>
        <begin position="88"/>
        <end position="111"/>
    </location>
</feature>
<keyword evidence="4" id="KW-1185">Reference proteome</keyword>
<feature type="transmembrane region" description="Helical" evidence="1">
    <location>
        <begin position="160"/>
        <end position="193"/>
    </location>
</feature>
<evidence type="ECO:0000313" key="3">
    <source>
        <dbReference type="EMBL" id="WOX57152.1"/>
    </source>
</evidence>
<gene>
    <name evidence="3" type="ORF">R6Y96_07550</name>
</gene>